<evidence type="ECO:0000313" key="5">
    <source>
        <dbReference type="EMBL" id="HIX65724.1"/>
    </source>
</evidence>
<protein>
    <submittedName>
        <fullName evidence="5">DUF4349 domain-containing protein</fullName>
    </submittedName>
</protein>
<evidence type="ECO:0000259" key="4">
    <source>
        <dbReference type="Pfam" id="PF14257"/>
    </source>
</evidence>
<comment type="caution">
    <text evidence="5">The sequence shown here is derived from an EMBL/GenBank/DDBJ whole genome shotgun (WGS) entry which is preliminary data.</text>
</comment>
<keyword evidence="2" id="KW-1133">Transmembrane helix</keyword>
<name>A0A9D1WR61_9FIRM</name>
<proteinExistence type="predicted"/>
<reference evidence="5" key="1">
    <citation type="journal article" date="2021" name="PeerJ">
        <title>Extensive microbial diversity within the chicken gut microbiome revealed by metagenomics and culture.</title>
        <authorList>
            <person name="Gilroy R."/>
            <person name="Ravi A."/>
            <person name="Getino M."/>
            <person name="Pursley I."/>
            <person name="Horton D.L."/>
            <person name="Alikhan N.F."/>
            <person name="Baker D."/>
            <person name="Gharbi K."/>
            <person name="Hall N."/>
            <person name="Watson M."/>
            <person name="Adriaenssens E.M."/>
            <person name="Foster-Nyarko E."/>
            <person name="Jarju S."/>
            <person name="Secka A."/>
            <person name="Antonio M."/>
            <person name="Oren A."/>
            <person name="Chaudhuri R.R."/>
            <person name="La Ragione R."/>
            <person name="Hildebrand F."/>
            <person name="Pallen M.J."/>
        </authorList>
    </citation>
    <scope>NUCLEOTIDE SEQUENCE</scope>
    <source>
        <strain evidence="5">CHK188-5543</strain>
    </source>
</reference>
<gene>
    <name evidence="5" type="ORF">H9736_05685</name>
</gene>
<feature type="chain" id="PRO_5038767068" evidence="3">
    <location>
        <begin position="27"/>
        <end position="350"/>
    </location>
</feature>
<dbReference type="Pfam" id="PF14257">
    <property type="entry name" value="DUF4349"/>
    <property type="match status" value="1"/>
</dbReference>
<dbReference type="Proteomes" id="UP000886800">
    <property type="component" value="Unassembled WGS sequence"/>
</dbReference>
<keyword evidence="3" id="KW-0732">Signal</keyword>
<evidence type="ECO:0000313" key="6">
    <source>
        <dbReference type="Proteomes" id="UP000886800"/>
    </source>
</evidence>
<evidence type="ECO:0000256" key="2">
    <source>
        <dbReference type="SAM" id="Phobius"/>
    </source>
</evidence>
<sequence>MKVLQRGLPLLLAALVLLPGCGGSSGADTAASTAAVAPTARNMEMGFSQMAVTEEEAVDDAAMLPAEAPEAESSAGTGGFEIEARKIVRNSYLDLETKEFDQALAGIQQLVEQNGGYLESQSVNGRSLRDENSRQERYATLTARVPAENLDSVVTQVGELCNILSQSEDAQDITERYYDSQARLDSLTLQEERLLDILSKAEKLEDVIALESALSDVRYQIESLTASLRRMDSQVTYSFLHITLNEVVEYQEPAPLTFGDRLGRAVHRGGENLLDSCQGFLLFAAENLPSLLFWAAVLLAIVLVVRKLIRLVKGRFFRRREKTPPPLRPQGPAPKGETPAPPEKQEHEVK</sequence>
<feature type="domain" description="DUF4349" evidence="4">
    <location>
        <begin position="85"/>
        <end position="302"/>
    </location>
</feature>
<feature type="transmembrane region" description="Helical" evidence="2">
    <location>
        <begin position="291"/>
        <end position="309"/>
    </location>
</feature>
<dbReference type="EMBL" id="DXES01000125">
    <property type="protein sequence ID" value="HIX65724.1"/>
    <property type="molecule type" value="Genomic_DNA"/>
</dbReference>
<feature type="signal peptide" evidence="3">
    <location>
        <begin position="1"/>
        <end position="26"/>
    </location>
</feature>
<accession>A0A9D1WR61</accession>
<keyword evidence="2" id="KW-0472">Membrane</keyword>
<organism evidence="5 6">
    <name type="scientific">Candidatus Anaerotruncus excrementipullorum</name>
    <dbReference type="NCBI Taxonomy" id="2838465"/>
    <lineage>
        <taxon>Bacteria</taxon>
        <taxon>Bacillati</taxon>
        <taxon>Bacillota</taxon>
        <taxon>Clostridia</taxon>
        <taxon>Eubacteriales</taxon>
        <taxon>Oscillospiraceae</taxon>
        <taxon>Anaerotruncus</taxon>
    </lineage>
</organism>
<keyword evidence="2" id="KW-0812">Transmembrane</keyword>
<evidence type="ECO:0000256" key="1">
    <source>
        <dbReference type="SAM" id="MobiDB-lite"/>
    </source>
</evidence>
<reference evidence="5" key="2">
    <citation type="submission" date="2021-04" db="EMBL/GenBank/DDBJ databases">
        <authorList>
            <person name="Gilroy R."/>
        </authorList>
    </citation>
    <scope>NUCLEOTIDE SEQUENCE</scope>
    <source>
        <strain evidence="5">CHK188-5543</strain>
    </source>
</reference>
<dbReference type="InterPro" id="IPR025645">
    <property type="entry name" value="DUF4349"/>
</dbReference>
<feature type="region of interest" description="Disordered" evidence="1">
    <location>
        <begin position="321"/>
        <end position="350"/>
    </location>
</feature>
<dbReference type="AlphaFoldDB" id="A0A9D1WR61"/>
<evidence type="ECO:0000256" key="3">
    <source>
        <dbReference type="SAM" id="SignalP"/>
    </source>
</evidence>